<gene>
    <name evidence="1" type="primary">sfsA</name>
    <name evidence="4" type="ORF">OMM_00332</name>
</gene>
<proteinExistence type="inferred from homology"/>
<dbReference type="EMBL" id="ATBP01000014">
    <property type="protein sequence ID" value="ETR74270.1"/>
    <property type="molecule type" value="Genomic_DNA"/>
</dbReference>
<dbReference type="CDD" id="cd22359">
    <property type="entry name" value="SfsA-like_bacterial"/>
    <property type="match status" value="1"/>
</dbReference>
<dbReference type="HAMAP" id="MF_00095">
    <property type="entry name" value="SfsA"/>
    <property type="match status" value="1"/>
</dbReference>
<dbReference type="Gene3D" id="2.40.50.580">
    <property type="match status" value="1"/>
</dbReference>
<dbReference type="AlphaFoldDB" id="A0A1V1PHK2"/>
<comment type="similarity">
    <text evidence="1">Belongs to the SfsA family.</text>
</comment>
<evidence type="ECO:0000259" key="3">
    <source>
        <dbReference type="Pfam" id="PF17746"/>
    </source>
</evidence>
<dbReference type="PANTHER" id="PTHR30545:SF2">
    <property type="entry name" value="SUGAR FERMENTATION STIMULATION PROTEIN A"/>
    <property type="match status" value="1"/>
</dbReference>
<dbReference type="Pfam" id="PF17746">
    <property type="entry name" value="SfsA_N"/>
    <property type="match status" value="1"/>
</dbReference>
<dbReference type="Pfam" id="PF03749">
    <property type="entry name" value="SfsA"/>
    <property type="match status" value="1"/>
</dbReference>
<dbReference type="GO" id="GO:0003677">
    <property type="term" value="F:DNA binding"/>
    <property type="evidence" value="ECO:0007669"/>
    <property type="project" value="InterPro"/>
</dbReference>
<dbReference type="NCBIfam" id="TIGR00230">
    <property type="entry name" value="sfsA"/>
    <property type="match status" value="1"/>
</dbReference>
<dbReference type="InterPro" id="IPR005224">
    <property type="entry name" value="SfsA"/>
</dbReference>
<feature type="domain" description="Sugar fermentation stimulation protein C-terminal" evidence="2">
    <location>
        <begin position="106"/>
        <end position="241"/>
    </location>
</feature>
<evidence type="ECO:0000313" key="4">
    <source>
        <dbReference type="EMBL" id="ETR74270.1"/>
    </source>
</evidence>
<dbReference type="InterPro" id="IPR041465">
    <property type="entry name" value="SfsA_N"/>
</dbReference>
<protein>
    <recommendedName>
        <fullName evidence="1">Sugar fermentation stimulation protein homolog</fullName>
    </recommendedName>
</protein>
<name>A0A1V1PHK2_9BACT</name>
<feature type="domain" description="SfsA N-terminal OB" evidence="3">
    <location>
        <begin position="37"/>
        <end position="102"/>
    </location>
</feature>
<evidence type="ECO:0000313" key="5">
    <source>
        <dbReference type="Proteomes" id="UP000189670"/>
    </source>
</evidence>
<reference evidence="5" key="1">
    <citation type="submission" date="2012-11" db="EMBL/GenBank/DDBJ databases">
        <authorList>
            <person name="Lucero-Rivera Y.E."/>
            <person name="Tovar-Ramirez D."/>
        </authorList>
    </citation>
    <scope>NUCLEOTIDE SEQUENCE [LARGE SCALE GENOMIC DNA]</scope>
    <source>
        <strain evidence="5">Araruama</strain>
    </source>
</reference>
<sequence>MFESLQQRNRYLYAQVSIENPMILIPYPRQCIKAQFIQRHKRFTIEAMYKGNCIWAHTNNTGSMMGLLRKGQTIFLSPAQNSNRKLPYTLELVNIHGMWIGVNTLTPNRILKQAWYHKQLPELLPYNQFISEVKYGDSRFDACVQTPHKKLWIEAKNVTLVEDEIAAFPDAITTRGQKHLKTLIQMKKDGINTALFYFIQRIDCKCFAPADYIDARYAELFYDAKKEGVAIWPYQADISMQGIGIGRKLDIVG</sequence>
<comment type="caution">
    <text evidence="4">The sequence shown here is derived from an EMBL/GenBank/DDBJ whole genome shotgun (WGS) entry which is preliminary data.</text>
</comment>
<organism evidence="4 5">
    <name type="scientific">Candidatus Magnetoglobus multicellularis str. Araruama</name>
    <dbReference type="NCBI Taxonomy" id="890399"/>
    <lineage>
        <taxon>Bacteria</taxon>
        <taxon>Pseudomonadati</taxon>
        <taxon>Thermodesulfobacteriota</taxon>
        <taxon>Desulfobacteria</taxon>
        <taxon>Desulfobacterales</taxon>
        <taxon>Desulfobacteraceae</taxon>
        <taxon>Candidatus Magnetoglobus</taxon>
    </lineage>
</organism>
<dbReference type="Proteomes" id="UP000189670">
    <property type="component" value="Unassembled WGS sequence"/>
</dbReference>
<evidence type="ECO:0000256" key="1">
    <source>
        <dbReference type="HAMAP-Rule" id="MF_00095"/>
    </source>
</evidence>
<dbReference type="Gene3D" id="3.40.1350.60">
    <property type="match status" value="1"/>
</dbReference>
<evidence type="ECO:0000259" key="2">
    <source>
        <dbReference type="Pfam" id="PF03749"/>
    </source>
</evidence>
<dbReference type="InterPro" id="IPR040452">
    <property type="entry name" value="SfsA_C"/>
</dbReference>
<accession>A0A1V1PHK2</accession>
<dbReference type="PANTHER" id="PTHR30545">
    <property type="entry name" value="SUGAR FERMENTATION STIMULATION PROTEIN A"/>
    <property type="match status" value="1"/>
</dbReference>